<evidence type="ECO:0000256" key="4">
    <source>
        <dbReference type="ARBA" id="ARBA00022676"/>
    </source>
</evidence>
<dbReference type="Pfam" id="PF00591">
    <property type="entry name" value="Glycos_transf_3"/>
    <property type="match status" value="1"/>
</dbReference>
<evidence type="ECO:0000256" key="3">
    <source>
        <dbReference type="ARBA" id="ARBA00022605"/>
    </source>
</evidence>
<keyword evidence="4" id="KW-0328">Glycosyltransferase</keyword>
<evidence type="ECO:0000256" key="8">
    <source>
        <dbReference type="ARBA" id="ARBA00061500"/>
    </source>
</evidence>
<evidence type="ECO:0000256" key="1">
    <source>
        <dbReference type="ARBA" id="ARBA00004907"/>
    </source>
</evidence>
<dbReference type="SUPFAM" id="SSF47648">
    <property type="entry name" value="Nucleoside phosphorylase/phosphoribosyltransferase N-terminal domain"/>
    <property type="match status" value="1"/>
</dbReference>
<dbReference type="SUPFAM" id="SSF52418">
    <property type="entry name" value="Nucleoside phosphorylase/phosphoribosyltransferase catalytic domain"/>
    <property type="match status" value="1"/>
</dbReference>
<organism evidence="12 13">
    <name type="scientific">Metschnikowia pulcherrima</name>
    <dbReference type="NCBI Taxonomy" id="27326"/>
    <lineage>
        <taxon>Eukaryota</taxon>
        <taxon>Fungi</taxon>
        <taxon>Dikarya</taxon>
        <taxon>Ascomycota</taxon>
        <taxon>Saccharomycotina</taxon>
        <taxon>Pichiomycetes</taxon>
        <taxon>Metschnikowiaceae</taxon>
        <taxon>Metschnikowia</taxon>
    </lineage>
</organism>
<evidence type="ECO:0000256" key="2">
    <source>
        <dbReference type="ARBA" id="ARBA00011948"/>
    </source>
</evidence>
<evidence type="ECO:0000256" key="9">
    <source>
        <dbReference type="ARBA" id="ARBA00071401"/>
    </source>
</evidence>
<dbReference type="InterPro" id="IPR036320">
    <property type="entry name" value="Glycosyl_Trfase_fam3_N_dom_sf"/>
</dbReference>
<feature type="domain" description="Glycosyl transferase family 3 N-terminal" evidence="11">
    <location>
        <begin position="21"/>
        <end position="84"/>
    </location>
</feature>
<evidence type="ECO:0000259" key="10">
    <source>
        <dbReference type="Pfam" id="PF00591"/>
    </source>
</evidence>
<name>A0A8H7GU51_9ASCO</name>
<dbReference type="Gene3D" id="3.40.1030.10">
    <property type="entry name" value="Nucleoside phosphorylase/phosphoribosyltransferase catalytic domain"/>
    <property type="match status" value="1"/>
</dbReference>
<evidence type="ECO:0000313" key="13">
    <source>
        <dbReference type="Proteomes" id="UP000649328"/>
    </source>
</evidence>
<keyword evidence="5" id="KW-0808">Transferase</keyword>
<sequence length="381" mass="40968">MEKQTLVNLPYQMSETNALTPYIKSLFLQPPNFTPDDFASVLRHIFMGTSSDVQTSAFLTALRMRGLDHQPEFIAAAVSTILEFSDVIPASSLSPKGFIDIVGTGGDGQNTFNVSTSAAIVAAGMGLNVCKHGGKASTSSSGSGDLLKSLGVDLSVVNKDTTPTIVSESNFCFLFAPSFHRGMAKVAPIRSQIGIPTIFNILGPLLNPMPIRARILGVFSEELGDSYAKAAAELAKKSEVHEKTMVVYGEIGLDEISPLGRTKCWMIDRSGEITKTSISPADFGLPEHSLIHVKSGTPEQNAEILLHILRQDNSDYRVDAKYNIPLVDYILMNAAALAVVADLCETWAEGVDLARKAIASGAAYQALDNFRLAVERTKQSV</sequence>
<comment type="caution">
    <text evidence="12">The sequence shown here is derived from an EMBL/GenBank/DDBJ whole genome shotgun (WGS) entry which is preliminary data.</text>
</comment>
<dbReference type="PANTHER" id="PTHR43285">
    <property type="entry name" value="ANTHRANILATE PHOSPHORIBOSYLTRANSFERASE"/>
    <property type="match status" value="1"/>
</dbReference>
<gene>
    <name evidence="12" type="ORF">HF325_003549</name>
</gene>
<dbReference type="InterPro" id="IPR017459">
    <property type="entry name" value="Glycosyl_Trfase_fam3_N_dom"/>
</dbReference>
<dbReference type="NCBIfam" id="TIGR01245">
    <property type="entry name" value="trpD"/>
    <property type="match status" value="1"/>
</dbReference>
<dbReference type="HAMAP" id="MF_00211">
    <property type="entry name" value="TrpD"/>
    <property type="match status" value="1"/>
</dbReference>
<dbReference type="Proteomes" id="UP000649328">
    <property type="component" value="Unassembled WGS sequence"/>
</dbReference>
<dbReference type="OrthoDB" id="427800at2759"/>
<dbReference type="EMBL" id="JACBPP010000004">
    <property type="protein sequence ID" value="KAF8002584.1"/>
    <property type="molecule type" value="Genomic_DNA"/>
</dbReference>
<dbReference type="InterPro" id="IPR005940">
    <property type="entry name" value="Anthranilate_Pribosyl_Tfrase"/>
</dbReference>
<keyword evidence="3" id="KW-0028">Amino-acid biosynthesis</keyword>
<dbReference type="InterPro" id="IPR000312">
    <property type="entry name" value="Glycosyl_Trfase_fam3"/>
</dbReference>
<dbReference type="Gene3D" id="1.20.970.10">
    <property type="entry name" value="Transferase, Pyrimidine Nucleoside Phosphorylase, Chain C"/>
    <property type="match status" value="1"/>
</dbReference>
<feature type="domain" description="Glycosyl transferase family 3" evidence="10">
    <location>
        <begin position="97"/>
        <end position="364"/>
    </location>
</feature>
<dbReference type="GO" id="GO:0000162">
    <property type="term" value="P:L-tryptophan biosynthetic process"/>
    <property type="evidence" value="ECO:0007669"/>
    <property type="project" value="UniProtKB-KW"/>
</dbReference>
<dbReference type="InterPro" id="IPR035902">
    <property type="entry name" value="Nuc_phospho_transferase"/>
</dbReference>
<dbReference type="GO" id="GO:0004048">
    <property type="term" value="F:anthranilate phosphoribosyltransferase activity"/>
    <property type="evidence" value="ECO:0007669"/>
    <property type="project" value="UniProtKB-EC"/>
</dbReference>
<keyword evidence="13" id="KW-1185">Reference proteome</keyword>
<evidence type="ECO:0000256" key="7">
    <source>
        <dbReference type="ARBA" id="ARBA00023141"/>
    </source>
</evidence>
<protein>
    <recommendedName>
        <fullName evidence="9">Anthranilate phosphoribosyltransferase</fullName>
        <ecNumber evidence="2">2.4.2.18</ecNumber>
    </recommendedName>
</protein>
<dbReference type="AlphaFoldDB" id="A0A8H7GU51"/>
<evidence type="ECO:0000256" key="6">
    <source>
        <dbReference type="ARBA" id="ARBA00022822"/>
    </source>
</evidence>
<evidence type="ECO:0000313" key="12">
    <source>
        <dbReference type="EMBL" id="KAF8002584.1"/>
    </source>
</evidence>
<evidence type="ECO:0000259" key="11">
    <source>
        <dbReference type="Pfam" id="PF02885"/>
    </source>
</evidence>
<reference evidence="12" key="1">
    <citation type="submission" date="2020-10" db="EMBL/GenBank/DDBJ databases">
        <title>The Whole-Genome Sequence of Metschnikowia persimmonesis, a Novel Endophytic Yeast Species Isolated from Medicinal Plant Diospyros kaki Thumb.</title>
        <authorList>
            <person name="Rahmat E."/>
            <person name="Kang Y."/>
        </authorList>
    </citation>
    <scope>NUCLEOTIDE SEQUENCE</scope>
    <source>
        <strain evidence="12">KIOM G15050</strain>
    </source>
</reference>
<proteinExistence type="inferred from homology"/>
<dbReference type="FunFam" id="3.40.1030.10:FF:000002">
    <property type="entry name" value="Anthranilate phosphoribosyltransferase"/>
    <property type="match status" value="1"/>
</dbReference>
<accession>A0A8H7GU51</accession>
<dbReference type="EC" id="2.4.2.18" evidence="2"/>
<keyword evidence="6" id="KW-0822">Tryptophan biosynthesis</keyword>
<dbReference type="PANTHER" id="PTHR43285:SF2">
    <property type="entry name" value="ANTHRANILATE PHOSPHORIBOSYLTRANSFERASE"/>
    <property type="match status" value="1"/>
</dbReference>
<comment type="similarity">
    <text evidence="8">Belongs to the anthranilate phosphoribosyltransferase family.</text>
</comment>
<keyword evidence="7" id="KW-0057">Aromatic amino acid biosynthesis</keyword>
<dbReference type="GO" id="GO:0005829">
    <property type="term" value="C:cytosol"/>
    <property type="evidence" value="ECO:0007669"/>
    <property type="project" value="TreeGrafter"/>
</dbReference>
<comment type="pathway">
    <text evidence="1">Amino-acid biosynthesis; L-tryptophan biosynthesis; L-tryptophan from chorismate: step 2/5.</text>
</comment>
<evidence type="ECO:0000256" key="5">
    <source>
        <dbReference type="ARBA" id="ARBA00022679"/>
    </source>
</evidence>
<dbReference type="Pfam" id="PF02885">
    <property type="entry name" value="Glycos_trans_3N"/>
    <property type="match status" value="1"/>
</dbReference>